<accession>A0AAE4FTF2</accession>
<sequence length="233" mass="24689">MSSRYPNLTMNPEKSTRLQLSLVLLAIMLIAGSLSTLGGYFFGRESLRGVTQPVVNPILGDVSSEAETSSPRQTFLKESDIITQAEGITTNRPRPAQPTASVTPTPTQSPGNAEAPGAAGFPKVVTVEGVKLAVNSVSQVNGDLVLGVTLSNQSPVNVQFIYTYLDIMSDQGTPLIAITKGLPTEVPAKGESYSGTIHIPLTSLAEVKTLNLSLTDFPNQDIKLSIKDIPVEP</sequence>
<proteinExistence type="predicted"/>
<gene>
    <name evidence="3" type="ORF">RIF25_14410</name>
</gene>
<reference evidence="4" key="1">
    <citation type="submission" date="2023-07" db="EMBL/GenBank/DDBJ databases">
        <authorList>
            <person name="Luz R."/>
            <person name="Cordeiro R."/>
            <person name="Fonseca A."/>
            <person name="Goncalves V."/>
        </authorList>
    </citation>
    <scope>NUCLEOTIDE SEQUENCE [LARGE SCALE GENOMIC DNA]</scope>
    <source>
        <strain evidence="4">BACA0444</strain>
    </source>
</reference>
<evidence type="ECO:0000256" key="2">
    <source>
        <dbReference type="SAM" id="Phobius"/>
    </source>
</evidence>
<dbReference type="Proteomes" id="UP001268256">
    <property type="component" value="Unassembled WGS sequence"/>
</dbReference>
<feature type="compositionally biased region" description="Polar residues" evidence="1">
    <location>
        <begin position="86"/>
        <end position="111"/>
    </location>
</feature>
<dbReference type="AlphaFoldDB" id="A0AAE4FTF2"/>
<evidence type="ECO:0000313" key="4">
    <source>
        <dbReference type="Proteomes" id="UP001268256"/>
    </source>
</evidence>
<protein>
    <submittedName>
        <fullName evidence="3">Uncharacterized protein</fullName>
    </submittedName>
</protein>
<keyword evidence="2" id="KW-1133">Transmembrane helix</keyword>
<feature type="transmembrane region" description="Helical" evidence="2">
    <location>
        <begin position="20"/>
        <end position="42"/>
    </location>
</feature>
<keyword evidence="2" id="KW-0812">Transmembrane</keyword>
<name>A0AAE4FTF2_9CYAN</name>
<feature type="region of interest" description="Disordered" evidence="1">
    <location>
        <begin position="86"/>
        <end position="117"/>
    </location>
</feature>
<organism evidence="3 4">
    <name type="scientific">Pseudocalidococcus azoricus BACA0444</name>
    <dbReference type="NCBI Taxonomy" id="2918990"/>
    <lineage>
        <taxon>Bacteria</taxon>
        <taxon>Bacillati</taxon>
        <taxon>Cyanobacteriota</taxon>
        <taxon>Cyanophyceae</taxon>
        <taxon>Acaryochloridales</taxon>
        <taxon>Thermosynechococcaceae</taxon>
        <taxon>Pseudocalidococcus</taxon>
        <taxon>Pseudocalidococcus azoricus</taxon>
    </lineage>
</organism>
<keyword evidence="2" id="KW-0472">Membrane</keyword>
<evidence type="ECO:0000313" key="3">
    <source>
        <dbReference type="EMBL" id="MDS3861993.1"/>
    </source>
</evidence>
<evidence type="ECO:0000256" key="1">
    <source>
        <dbReference type="SAM" id="MobiDB-lite"/>
    </source>
</evidence>
<dbReference type="RefSeq" id="WP_322879211.1">
    <property type="nucleotide sequence ID" value="NZ_JAVMIP010000020.1"/>
</dbReference>
<comment type="caution">
    <text evidence="3">The sequence shown here is derived from an EMBL/GenBank/DDBJ whole genome shotgun (WGS) entry which is preliminary data.</text>
</comment>
<keyword evidence="4" id="KW-1185">Reference proteome</keyword>
<dbReference type="EMBL" id="JAVMIP010000020">
    <property type="protein sequence ID" value="MDS3861993.1"/>
    <property type="molecule type" value="Genomic_DNA"/>
</dbReference>